<dbReference type="RefSeq" id="WP_190260547.1">
    <property type="nucleotide sequence ID" value="NZ_CP053923.1"/>
</dbReference>
<dbReference type="Proteomes" id="UP000516369">
    <property type="component" value="Chromosome"/>
</dbReference>
<keyword evidence="2" id="KW-1185">Reference proteome</keyword>
<evidence type="ECO:0000313" key="2">
    <source>
        <dbReference type="Proteomes" id="UP000516369"/>
    </source>
</evidence>
<accession>A0A7H1N2V0</accession>
<dbReference type="EMBL" id="CP053923">
    <property type="protein sequence ID" value="QNT70036.1"/>
    <property type="molecule type" value="Genomic_DNA"/>
</dbReference>
<reference evidence="1 2" key="1">
    <citation type="submission" date="2020-05" db="EMBL/GenBank/DDBJ databases">
        <title>Complete closed genome sequence of Defluviicoccus vanus.</title>
        <authorList>
            <person name="Bessarab I."/>
            <person name="Arumugam K."/>
            <person name="Maszenan A.M."/>
            <person name="Seviour R.J."/>
            <person name="Williams R.B."/>
        </authorList>
    </citation>
    <scope>NUCLEOTIDE SEQUENCE [LARGE SCALE GENOMIC DNA]</scope>
    <source>
        <strain evidence="1 2">Ben 114</strain>
    </source>
</reference>
<evidence type="ECO:0000313" key="1">
    <source>
        <dbReference type="EMBL" id="QNT70036.1"/>
    </source>
</evidence>
<gene>
    <name evidence="1" type="ORF">HQ394_12710</name>
</gene>
<name>A0A7H1N2V0_9PROT</name>
<organism evidence="1 2">
    <name type="scientific">Defluviicoccus vanus</name>
    <dbReference type="NCBI Taxonomy" id="111831"/>
    <lineage>
        <taxon>Bacteria</taxon>
        <taxon>Pseudomonadati</taxon>
        <taxon>Pseudomonadota</taxon>
        <taxon>Alphaproteobacteria</taxon>
        <taxon>Rhodospirillales</taxon>
        <taxon>Rhodospirillaceae</taxon>
        <taxon>Defluviicoccus</taxon>
    </lineage>
</organism>
<sequence length="117" mass="12577">MSKAKRGLVNQRRRPSLHAIGIVVALASGIGACSQPYAWRSDENNRESPRFGKPLQEGEVVSVCYASGTSEADLQQVANARCAEIGRTATAVGSEFGRCPLLTPKEALYRCDDVPVN</sequence>
<protein>
    <submittedName>
        <fullName evidence="1">Uncharacterized protein</fullName>
    </submittedName>
</protein>
<dbReference type="KEGG" id="dvn:HQ394_12710"/>
<dbReference type="AlphaFoldDB" id="A0A7H1N2V0"/>
<proteinExistence type="predicted"/>
<dbReference type="PROSITE" id="PS51257">
    <property type="entry name" value="PROKAR_LIPOPROTEIN"/>
    <property type="match status" value="1"/>
</dbReference>